<protein>
    <submittedName>
        <fullName evidence="1">Uncharacterized protein</fullName>
    </submittedName>
</protein>
<gene>
    <name evidence="1" type="ORF">SCF082_LOCUS27695</name>
</gene>
<evidence type="ECO:0000313" key="2">
    <source>
        <dbReference type="Proteomes" id="UP001642464"/>
    </source>
</evidence>
<organism evidence="1 2">
    <name type="scientific">Durusdinium trenchii</name>
    <dbReference type="NCBI Taxonomy" id="1381693"/>
    <lineage>
        <taxon>Eukaryota</taxon>
        <taxon>Sar</taxon>
        <taxon>Alveolata</taxon>
        <taxon>Dinophyceae</taxon>
        <taxon>Suessiales</taxon>
        <taxon>Symbiodiniaceae</taxon>
        <taxon>Durusdinium</taxon>
    </lineage>
</organism>
<comment type="caution">
    <text evidence="1">The sequence shown here is derived from an EMBL/GenBank/DDBJ whole genome shotgun (WGS) entry which is preliminary data.</text>
</comment>
<dbReference type="Proteomes" id="UP001642464">
    <property type="component" value="Unassembled WGS sequence"/>
</dbReference>
<sequence>MANLCKDKNSAEKAVEAAASQLSLGQRGDELVLPAWFGGEWACFGELYKVESSSRTKEFNAALPGALEFVKKNQEAVGTEAGNFRARRRWQPSGRPAPGGGKGVLEDRAGLAAGAVAAAYTLGGPTPRLKPQGDDFLVADRWRLTPAGAVARADPEEEELKALRVSELFEVRQKDQEKLAAAVRVVTLWKQAPLPEEAKKTLDTSRKLMQAIQTVYLLPDPSAAATKNFASMTTRFVYSPIRWLVLVLHGACAARVRETIGEAFAAQHRVSEERVKEVCSVEQMKAAGEALDLKEQNASAAQIAQFLDVTHEQVSELLFSTLKLSQPINLESLCRAAVGVR</sequence>
<reference evidence="1 2" key="1">
    <citation type="submission" date="2024-02" db="EMBL/GenBank/DDBJ databases">
        <authorList>
            <person name="Chen Y."/>
            <person name="Shah S."/>
            <person name="Dougan E. K."/>
            <person name="Thang M."/>
            <person name="Chan C."/>
        </authorList>
    </citation>
    <scope>NUCLEOTIDE SEQUENCE [LARGE SCALE GENOMIC DNA]</scope>
</reference>
<proteinExistence type="predicted"/>
<evidence type="ECO:0000313" key="1">
    <source>
        <dbReference type="EMBL" id="CAK9050151.1"/>
    </source>
</evidence>
<accession>A0ABP0MG51</accession>
<dbReference type="EMBL" id="CAXAMM010021557">
    <property type="protein sequence ID" value="CAK9050151.1"/>
    <property type="molecule type" value="Genomic_DNA"/>
</dbReference>
<keyword evidence="2" id="KW-1185">Reference proteome</keyword>
<name>A0ABP0MG51_9DINO</name>